<proteinExistence type="predicted"/>
<dbReference type="InterPro" id="IPR004358">
    <property type="entry name" value="Sig_transdc_His_kin-like_C"/>
</dbReference>
<evidence type="ECO:0000256" key="6">
    <source>
        <dbReference type="ARBA" id="ARBA00023012"/>
    </source>
</evidence>
<dbReference type="PROSITE" id="PS50109">
    <property type="entry name" value="HIS_KIN"/>
    <property type="match status" value="1"/>
</dbReference>
<evidence type="ECO:0000313" key="9">
    <source>
        <dbReference type="EMBL" id="QDU27584.1"/>
    </source>
</evidence>
<feature type="domain" description="Histidine kinase" evidence="8">
    <location>
        <begin position="178"/>
        <end position="396"/>
    </location>
</feature>
<dbReference type="PANTHER" id="PTHR43711:SF1">
    <property type="entry name" value="HISTIDINE KINASE 1"/>
    <property type="match status" value="1"/>
</dbReference>
<dbReference type="KEGG" id="aagg:ETAA8_26720"/>
<dbReference type="InterPro" id="IPR036097">
    <property type="entry name" value="HisK_dim/P_sf"/>
</dbReference>
<keyword evidence="3" id="KW-0597">Phosphoprotein</keyword>
<evidence type="ECO:0000256" key="7">
    <source>
        <dbReference type="SAM" id="Coils"/>
    </source>
</evidence>
<keyword evidence="10" id="KW-1185">Reference proteome</keyword>
<dbReference type="PANTHER" id="PTHR43711">
    <property type="entry name" value="TWO-COMPONENT HISTIDINE KINASE"/>
    <property type="match status" value="1"/>
</dbReference>
<dbReference type="PRINTS" id="PR00344">
    <property type="entry name" value="BCTRLSENSOR"/>
</dbReference>
<evidence type="ECO:0000256" key="4">
    <source>
        <dbReference type="ARBA" id="ARBA00022679"/>
    </source>
</evidence>
<feature type="coiled-coil region" evidence="7">
    <location>
        <begin position="214"/>
        <end position="241"/>
    </location>
</feature>
<evidence type="ECO:0000313" key="10">
    <source>
        <dbReference type="Proteomes" id="UP000315017"/>
    </source>
</evidence>
<dbReference type="InterPro" id="IPR005467">
    <property type="entry name" value="His_kinase_dom"/>
</dbReference>
<dbReference type="SMART" id="SM00387">
    <property type="entry name" value="HATPase_c"/>
    <property type="match status" value="1"/>
</dbReference>
<dbReference type="InterPro" id="IPR003594">
    <property type="entry name" value="HATPase_dom"/>
</dbReference>
<evidence type="ECO:0000256" key="5">
    <source>
        <dbReference type="ARBA" id="ARBA00022777"/>
    </source>
</evidence>
<dbReference type="EMBL" id="CP036274">
    <property type="protein sequence ID" value="QDU27584.1"/>
    <property type="molecule type" value="Genomic_DNA"/>
</dbReference>
<comment type="catalytic activity">
    <reaction evidence="1">
        <text>ATP + protein L-histidine = ADP + protein N-phospho-L-histidine.</text>
        <dbReference type="EC" id="2.7.13.3"/>
    </reaction>
</comment>
<dbReference type="GO" id="GO:0000155">
    <property type="term" value="F:phosphorelay sensor kinase activity"/>
    <property type="evidence" value="ECO:0007669"/>
    <property type="project" value="InterPro"/>
</dbReference>
<organism evidence="9 10">
    <name type="scientific">Anatilimnocola aggregata</name>
    <dbReference type="NCBI Taxonomy" id="2528021"/>
    <lineage>
        <taxon>Bacteria</taxon>
        <taxon>Pseudomonadati</taxon>
        <taxon>Planctomycetota</taxon>
        <taxon>Planctomycetia</taxon>
        <taxon>Pirellulales</taxon>
        <taxon>Pirellulaceae</taxon>
        <taxon>Anatilimnocola</taxon>
    </lineage>
</organism>
<dbReference type="InterPro" id="IPR050736">
    <property type="entry name" value="Sensor_HK_Regulatory"/>
</dbReference>
<dbReference type="InterPro" id="IPR003661">
    <property type="entry name" value="HisK_dim/P_dom"/>
</dbReference>
<dbReference type="InterPro" id="IPR036890">
    <property type="entry name" value="HATPase_C_sf"/>
</dbReference>
<evidence type="ECO:0000259" key="8">
    <source>
        <dbReference type="PROSITE" id="PS50109"/>
    </source>
</evidence>
<name>A0A517YBI9_9BACT</name>
<dbReference type="OrthoDB" id="9808408at2"/>
<dbReference type="Pfam" id="PF00512">
    <property type="entry name" value="HisKA"/>
    <property type="match status" value="1"/>
</dbReference>
<evidence type="ECO:0000256" key="2">
    <source>
        <dbReference type="ARBA" id="ARBA00012438"/>
    </source>
</evidence>
<dbReference type="CDD" id="cd00075">
    <property type="entry name" value="HATPase"/>
    <property type="match status" value="1"/>
</dbReference>
<keyword evidence="7" id="KW-0175">Coiled coil</keyword>
<evidence type="ECO:0000256" key="1">
    <source>
        <dbReference type="ARBA" id="ARBA00000085"/>
    </source>
</evidence>
<sequence>MIGRGSIEVVRPGFAPHFRSVQRDNTINDLKKLADLIELQSEDLLSKWRHQVRQLPSAETLDVPTLNDHMPLLLQEICKSFRASSDQSIAEALRDGSAFAHGLQRVQDAFDIEEVVAEYNILRCCIHDVAEENGLNLQGIPFRIINRVLDQAIGVALQTYSTERAAEVLKRREEYLAFVAHDLRTPLNAISLAGRILEVSQSGQEASEESVQVLKALRRSVKQLEGMVDKILEENANLQTELGVKLERREFDLWPLVEGLIHDLHPVAGTSSTKLVNKIPGDLVVYADAGLLRRVFQNLIANAIKYTPRGQIVIDAREATDGKSIECSVTDNGTGIPPELIDKVFEKGETDPHNVGGLGLGLAIVKTFIEAHEGNINVSSGQTAGTVFVFTLPGKAAS</sequence>
<dbReference type="SUPFAM" id="SSF47384">
    <property type="entry name" value="Homodimeric domain of signal transducing histidine kinase"/>
    <property type="match status" value="1"/>
</dbReference>
<dbReference type="CDD" id="cd00082">
    <property type="entry name" value="HisKA"/>
    <property type="match status" value="1"/>
</dbReference>
<dbReference type="Gene3D" id="3.30.565.10">
    <property type="entry name" value="Histidine kinase-like ATPase, C-terminal domain"/>
    <property type="match status" value="1"/>
</dbReference>
<keyword evidence="4 9" id="KW-0808">Transferase</keyword>
<dbReference type="Proteomes" id="UP000315017">
    <property type="component" value="Chromosome"/>
</dbReference>
<evidence type="ECO:0000256" key="3">
    <source>
        <dbReference type="ARBA" id="ARBA00022553"/>
    </source>
</evidence>
<dbReference type="Gene3D" id="1.10.287.130">
    <property type="match status" value="1"/>
</dbReference>
<reference evidence="9 10" key="1">
    <citation type="submission" date="2019-02" db="EMBL/GenBank/DDBJ databases">
        <title>Deep-cultivation of Planctomycetes and their phenomic and genomic characterization uncovers novel biology.</title>
        <authorList>
            <person name="Wiegand S."/>
            <person name="Jogler M."/>
            <person name="Boedeker C."/>
            <person name="Pinto D."/>
            <person name="Vollmers J."/>
            <person name="Rivas-Marin E."/>
            <person name="Kohn T."/>
            <person name="Peeters S.H."/>
            <person name="Heuer A."/>
            <person name="Rast P."/>
            <person name="Oberbeckmann S."/>
            <person name="Bunk B."/>
            <person name="Jeske O."/>
            <person name="Meyerdierks A."/>
            <person name="Storesund J.E."/>
            <person name="Kallscheuer N."/>
            <person name="Luecker S."/>
            <person name="Lage O.M."/>
            <person name="Pohl T."/>
            <person name="Merkel B.J."/>
            <person name="Hornburger P."/>
            <person name="Mueller R.-W."/>
            <person name="Bruemmer F."/>
            <person name="Labrenz M."/>
            <person name="Spormann A.M."/>
            <person name="Op den Camp H."/>
            <person name="Overmann J."/>
            <person name="Amann R."/>
            <person name="Jetten M.S.M."/>
            <person name="Mascher T."/>
            <person name="Medema M.H."/>
            <person name="Devos D.P."/>
            <person name="Kaster A.-K."/>
            <person name="Ovreas L."/>
            <person name="Rohde M."/>
            <person name="Galperin M.Y."/>
            <person name="Jogler C."/>
        </authorList>
    </citation>
    <scope>NUCLEOTIDE SEQUENCE [LARGE SCALE GENOMIC DNA]</scope>
    <source>
        <strain evidence="9 10">ETA_A8</strain>
    </source>
</reference>
<dbReference type="EC" id="2.7.13.3" evidence="2"/>
<keyword evidence="5 9" id="KW-0418">Kinase</keyword>
<dbReference type="SUPFAM" id="SSF55874">
    <property type="entry name" value="ATPase domain of HSP90 chaperone/DNA topoisomerase II/histidine kinase"/>
    <property type="match status" value="1"/>
</dbReference>
<dbReference type="Pfam" id="PF02518">
    <property type="entry name" value="HATPase_c"/>
    <property type="match status" value="1"/>
</dbReference>
<dbReference type="SMART" id="SM00388">
    <property type="entry name" value="HisKA"/>
    <property type="match status" value="1"/>
</dbReference>
<accession>A0A517YBI9</accession>
<keyword evidence="6" id="KW-0902">Two-component regulatory system</keyword>
<gene>
    <name evidence="9" type="primary">sasA</name>
    <name evidence="9" type="ORF">ETAA8_26720</name>
</gene>
<dbReference type="AlphaFoldDB" id="A0A517YBI9"/>
<protein>
    <recommendedName>
        <fullName evidence="2">histidine kinase</fullName>
        <ecNumber evidence="2">2.7.13.3</ecNumber>
    </recommendedName>
</protein>